<evidence type="ECO:0000313" key="2">
    <source>
        <dbReference type="EnsemblPlants" id="HORVU.MOREX.r3.4HG0398330.1"/>
    </source>
</evidence>
<evidence type="ECO:0000259" key="1">
    <source>
        <dbReference type="Pfam" id="PF00646"/>
    </source>
</evidence>
<dbReference type="EnsemblPlants" id="HORVU.MOREX.r3.4HG0398330.1">
    <property type="protein sequence ID" value="HORVU.MOREX.r3.4HG0398330.1"/>
    <property type="gene ID" value="HORVU.MOREX.r3.4HG0398330"/>
</dbReference>
<feature type="domain" description="F-box" evidence="1">
    <location>
        <begin position="37"/>
        <end position="73"/>
    </location>
</feature>
<accession>A0A8I6X406</accession>
<dbReference type="Gene3D" id="1.20.1280.50">
    <property type="match status" value="1"/>
</dbReference>
<organism evidence="2 3">
    <name type="scientific">Hordeum vulgare subsp. vulgare</name>
    <name type="common">Domesticated barley</name>
    <dbReference type="NCBI Taxonomy" id="112509"/>
    <lineage>
        <taxon>Eukaryota</taxon>
        <taxon>Viridiplantae</taxon>
        <taxon>Streptophyta</taxon>
        <taxon>Embryophyta</taxon>
        <taxon>Tracheophyta</taxon>
        <taxon>Spermatophyta</taxon>
        <taxon>Magnoliopsida</taxon>
        <taxon>Liliopsida</taxon>
        <taxon>Poales</taxon>
        <taxon>Poaceae</taxon>
        <taxon>BOP clade</taxon>
        <taxon>Pooideae</taxon>
        <taxon>Triticodae</taxon>
        <taxon>Triticeae</taxon>
        <taxon>Hordeinae</taxon>
        <taxon>Hordeum</taxon>
    </lineage>
</organism>
<dbReference type="OrthoDB" id="603303at2759"/>
<keyword evidence="3" id="KW-1185">Reference proteome</keyword>
<dbReference type="PANTHER" id="PTHR34223">
    <property type="entry name" value="OS11G0201299 PROTEIN"/>
    <property type="match status" value="1"/>
</dbReference>
<evidence type="ECO:0000313" key="3">
    <source>
        <dbReference type="Proteomes" id="UP000011116"/>
    </source>
</evidence>
<dbReference type="InterPro" id="IPR053197">
    <property type="entry name" value="F-box_SCFL_complex_component"/>
</dbReference>
<dbReference type="KEGG" id="hvg:123446865"/>
<dbReference type="InterPro" id="IPR036047">
    <property type="entry name" value="F-box-like_dom_sf"/>
</dbReference>
<reference evidence="3" key="1">
    <citation type="journal article" date="2012" name="Nature">
        <title>A physical, genetic and functional sequence assembly of the barley genome.</title>
        <authorList>
            <consortium name="The International Barley Genome Sequencing Consortium"/>
            <person name="Mayer K.F."/>
            <person name="Waugh R."/>
            <person name="Brown J.W."/>
            <person name="Schulman A."/>
            <person name="Langridge P."/>
            <person name="Platzer M."/>
            <person name="Fincher G.B."/>
            <person name="Muehlbauer G.J."/>
            <person name="Sato K."/>
            <person name="Close T.J."/>
            <person name="Wise R.P."/>
            <person name="Stein N."/>
        </authorList>
    </citation>
    <scope>NUCLEOTIDE SEQUENCE [LARGE SCALE GENOMIC DNA]</scope>
    <source>
        <strain evidence="3">cv. Morex</strain>
    </source>
</reference>
<proteinExistence type="predicted"/>
<name>A0A8I6X406_HORVV</name>
<sequence>METWGADLGGRLLAESNLLCRPVADLKYMDAAGVDRLSDLTDCLLHAILSRLKARQVVQTCVLSSRWRRLWLAVPCLDIDGGEDQVGEDEERHNKLDDFVDNLLLRRSTCASSPLQTLRVSIASPRPLRMRGLHERRYSVCDAHTRWVRRGLKSSPAVLEVRGVKLPSLSSGAHRITRLLLDDVILHGDFEKHLFSRLTLLQDLAIRNTDMSEISRIESNTLKNLTVEAGNILNFEVIAPRLASLHLAVQFRGLRDFSVTVQEAPNLVHASVRLLDNPLPAKGYPFVFQQDASLLLPMLCRFLASLSNVRSLELSGFSDMAQHTSPPPSPGVPWPAGYQFELMVPGSDKSAPCPTLQAILDEEHNGLPMFRNLRTLVLEQCEIGDNIQTLCSFLHNTPALEKLTLKNCECQKVPSSSASNILEMGFMTSSLSLVQIQYDDRDDHEGQGTRQVDNVVSMVEKNMPVTAMIHVTKVRKN</sequence>
<dbReference type="Gramene" id="HORVU.MOREX.r3.4HG0398330.1">
    <property type="protein sequence ID" value="HORVU.MOREX.r3.4HG0398330.1"/>
    <property type="gene ID" value="HORVU.MOREX.r3.4HG0398330"/>
</dbReference>
<dbReference type="Gene3D" id="3.80.10.10">
    <property type="entry name" value="Ribonuclease Inhibitor"/>
    <property type="match status" value="1"/>
</dbReference>
<dbReference type="Proteomes" id="UP000011116">
    <property type="component" value="Chromosome 4H"/>
</dbReference>
<dbReference type="Gramene" id="HORVU.MOREX.r2.4HG0331420.1">
    <property type="protein sequence ID" value="HORVU.MOREX.r2.4HG0331420.1"/>
    <property type="gene ID" value="HORVU.MOREX.r2.4HG0331420"/>
</dbReference>
<reference evidence="2" key="3">
    <citation type="submission" date="2022-01" db="UniProtKB">
        <authorList>
            <consortium name="EnsemblPlants"/>
        </authorList>
    </citation>
    <scope>IDENTIFICATION</scope>
    <source>
        <strain evidence="2">subsp. vulgare</strain>
    </source>
</reference>
<dbReference type="RefSeq" id="XP_044979340.1">
    <property type="nucleotide sequence ID" value="XM_045123405.1"/>
</dbReference>
<dbReference type="GeneID" id="123446865"/>
<dbReference type="AlphaFoldDB" id="A0A8I6X406"/>
<dbReference type="InterPro" id="IPR053781">
    <property type="entry name" value="F-box_AtFBL13-like"/>
</dbReference>
<gene>
    <name evidence="2" type="primary">LOC123446865</name>
</gene>
<dbReference type="InterPro" id="IPR001810">
    <property type="entry name" value="F-box_dom"/>
</dbReference>
<dbReference type="SUPFAM" id="SSF52047">
    <property type="entry name" value="RNI-like"/>
    <property type="match status" value="1"/>
</dbReference>
<protein>
    <recommendedName>
        <fullName evidence="1">F-box domain-containing protein</fullName>
    </recommendedName>
</protein>
<dbReference type="PANTHER" id="PTHR34223:SF99">
    <property type="entry name" value="OS04G0440200 PROTEIN"/>
    <property type="match status" value="1"/>
</dbReference>
<dbReference type="SUPFAM" id="SSF81383">
    <property type="entry name" value="F-box domain"/>
    <property type="match status" value="1"/>
</dbReference>
<dbReference type="CDD" id="cd22160">
    <property type="entry name" value="F-box_AtFBL13-like"/>
    <property type="match status" value="1"/>
</dbReference>
<reference evidence="2" key="2">
    <citation type="submission" date="2020-10" db="EMBL/GenBank/DDBJ databases">
        <authorList>
            <person name="Scholz U."/>
            <person name="Mascher M."/>
            <person name="Fiebig A."/>
        </authorList>
    </citation>
    <scope>NUCLEOTIDE SEQUENCE [LARGE SCALE GENOMIC DNA]</scope>
    <source>
        <strain evidence="2">cv. Morex</strain>
    </source>
</reference>
<dbReference type="InterPro" id="IPR032675">
    <property type="entry name" value="LRR_dom_sf"/>
</dbReference>
<dbReference type="Pfam" id="PF00646">
    <property type="entry name" value="F-box"/>
    <property type="match status" value="1"/>
</dbReference>